<dbReference type="InterPro" id="IPR014031">
    <property type="entry name" value="Ketoacyl_synth_C"/>
</dbReference>
<evidence type="ECO:0000313" key="14">
    <source>
        <dbReference type="EMBL" id="GAA0324508.1"/>
    </source>
</evidence>
<keyword evidence="6" id="KW-0045">Antibiotic biosynthesis</keyword>
<evidence type="ECO:0000313" key="15">
    <source>
        <dbReference type="Proteomes" id="UP001501867"/>
    </source>
</evidence>
<dbReference type="InterPro" id="IPR018201">
    <property type="entry name" value="Ketoacyl_synth_AS"/>
</dbReference>
<dbReference type="InterPro" id="IPR020802">
    <property type="entry name" value="TesA-like"/>
</dbReference>
<dbReference type="InterPro" id="IPR020806">
    <property type="entry name" value="PKS_PP-bd"/>
</dbReference>
<keyword evidence="3" id="KW-0596">Phosphopantetheine</keyword>
<evidence type="ECO:0000259" key="13">
    <source>
        <dbReference type="PROSITE" id="PS52019"/>
    </source>
</evidence>
<dbReference type="PROSITE" id="PS52019">
    <property type="entry name" value="PKS_MFAS_DH"/>
    <property type="match status" value="1"/>
</dbReference>
<dbReference type="Gene3D" id="3.40.366.10">
    <property type="entry name" value="Malonyl-Coenzyme A Acyl Carrier Protein, domain 2"/>
    <property type="match status" value="1"/>
</dbReference>
<sequence length="1617" mass="169728">MTAATNDEKLLDYLKRATTELRDTKRRLREVEDRAREPIAVVGMSCRLPGGVTSPDELWQLVLDERDAIGDFPVNRGWQLEDGESATHQGGFLYDAPEFDADFFGISPREALAMDSQQRLLLETSWEAFEHAGIDPTSVRGTSVGVFTGVNQHGYASDVTELPEGVGGYLSTGVSGSVASGRVAYFMGLEGPAVTLDTACSSSLVAIHLAVQALRRGECSMALAGGVTIMSTPGAFVEFSKQGALSGDGRSKSFAAAADGTGWGEGVTTLLVEKLSDARRNGHQVLAVIRGTAVNQDGATNGLTAPSGKAQQRVIRAALADANLSGADVDAVEAHGTGTKLGDPIEAQALLATYGQGRAEDRPLYLGSLKSNIGHTMAAAGAGGVIKMVQAMRHATLPKSLHIDAPSPHIDWSAGSVELLTEAREWPELGHPRRAGVSSFGMSGTNAHVVLEQAPADDPEAPADGPAGATPDTPLPWTLSGRTDAALRGQAERLLTHLERFPDQRPADIAHSLAVGRAHLEHRAVLIAADREEFLLRLKELALGETSPGTVRGVAAGAALKPVFVFPGQGSQWVGMAVGLLETSPVFREAVEACEEALAPFVDWSLTGVLRGVEGAPGFDRVDVVQPVLWAVMVSLAALWRSFGVEPAAVVGHSQGEIAAACVAGALSLEDGALVVALRSRALLEIAGRGGMVSVPLPVAEAEERIGAWDDLWVATVNGPRSTVVSGSADQLEELLAVCEAQEVRARRIPVDYASHSAHVEAIEERLAELLAPVRPRPAHTPFRTSVDGETEDTAVFDAAYWYRNLRRTVRFEEAVRGLLADGHRLFVEVSPHPVLATGLQETFEAAAAAGRAPAVVESLRRDQGGPERFLASVAQLYVRGGAVDWAQATEGHRPSRVPLPTYAFQRSHFWLEGGGSGDVTAAGLTAVGHPLAAAATALPGTGQLLFTGRLSLRSHPWLADRTLHGAHALPESALTDLALSAGARAGCPRLTALETTAPLLLPGQGALQLRLLLEPEADGVRSFTLHARAQDAPDTEEWTLHARGALASGEPAAPAATGLETWPPQNARELPVDELYEALRARGLAHGAAFGLVTEAWEADGDYFAETVLPQGQSEAGFTVHPALLDAALHPLLAGTAPDSAGERGPVLRTDRWADVAVHATEPVVLRTRITRTGADTVALTAVDAAGGPVLTVGALRLTEAAPEAYPSELPDGEPVAAPVLPPTGPRRAAATAPAAAGGLRARIASLSPTDAEAELCRFIQGTVASALGHASADAVDPERSFIELGIESITATQLRSRLVEETGLQLPVTLVFDHPTAALLARHLAEGIAADPAGGATAGAAGTLTTLFLHGCEQGRPSEAVQMLVAAARLAPSFRRREDADRLPAPVRFARGDQGPAIFCFPSLGAISGPHEYLKFASAFQGVRDVTVLPHPGFVDGEPLPADRDVLAATHAEAVLEDAGGRPVVLLGRSSGGWIAHRVAERLEELGSPAAGVILLDTYSRTADHYSLPLMTSQMAATADLFVPLDDPKLTAMGSYIGIHADWRPTALRTPTVLLRAADAVPGVPADESAPEGGRPGWEFAGERVEVPGDHFTMLDEHARTTADSVEAWVRGLTV</sequence>
<keyword evidence="5" id="KW-0808">Transferase</keyword>
<gene>
    <name evidence="14" type="ORF">GCM10010302_74560</name>
</gene>
<feature type="region of interest" description="N-terminal hotdog fold" evidence="9">
    <location>
        <begin position="930"/>
        <end position="1054"/>
    </location>
</feature>
<dbReference type="InterPro" id="IPR016036">
    <property type="entry name" value="Malonyl_transacylase_ACP-bd"/>
</dbReference>
<evidence type="ECO:0000256" key="8">
    <source>
        <dbReference type="ARBA" id="ARBA00023315"/>
    </source>
</evidence>
<reference evidence="14 15" key="1">
    <citation type="journal article" date="2019" name="Int. J. Syst. Evol. Microbiol.">
        <title>The Global Catalogue of Microorganisms (GCM) 10K type strain sequencing project: providing services to taxonomists for standard genome sequencing and annotation.</title>
        <authorList>
            <consortium name="The Broad Institute Genomics Platform"/>
            <consortium name="The Broad Institute Genome Sequencing Center for Infectious Disease"/>
            <person name="Wu L."/>
            <person name="Ma J."/>
        </authorList>
    </citation>
    <scope>NUCLEOTIDE SEQUENCE [LARGE SCALE GENOMIC DNA]</scope>
    <source>
        <strain evidence="14 15">JCM 4505</strain>
    </source>
</reference>
<dbReference type="Pfam" id="PF00975">
    <property type="entry name" value="Thioesterase"/>
    <property type="match status" value="1"/>
</dbReference>
<accession>A0ABN0W422</accession>
<keyword evidence="8" id="KW-0012">Acyltransferase</keyword>
<dbReference type="InterPro" id="IPR036299">
    <property type="entry name" value="Polyketide_synth_docking_sf"/>
</dbReference>
<evidence type="ECO:0000256" key="5">
    <source>
        <dbReference type="ARBA" id="ARBA00022679"/>
    </source>
</evidence>
<feature type="region of interest" description="C-terminal hotdog fold" evidence="9">
    <location>
        <begin position="1068"/>
        <end position="1208"/>
    </location>
</feature>
<proteinExistence type="predicted"/>
<dbReference type="EMBL" id="BAAABV010000033">
    <property type="protein sequence ID" value="GAA0324508.1"/>
    <property type="molecule type" value="Genomic_DNA"/>
</dbReference>
<dbReference type="Pfam" id="PF08990">
    <property type="entry name" value="Docking"/>
    <property type="match status" value="1"/>
</dbReference>
<dbReference type="InterPro" id="IPR016035">
    <property type="entry name" value="Acyl_Trfase/lysoPLipase"/>
</dbReference>
<dbReference type="SMART" id="SM00823">
    <property type="entry name" value="PKS_PP"/>
    <property type="match status" value="1"/>
</dbReference>
<dbReference type="InterPro" id="IPR016039">
    <property type="entry name" value="Thiolase-like"/>
</dbReference>
<feature type="compositionally biased region" description="Low complexity" evidence="10">
    <location>
        <begin position="462"/>
        <end position="472"/>
    </location>
</feature>
<dbReference type="Pfam" id="PF00109">
    <property type="entry name" value="ketoacyl-synt"/>
    <property type="match status" value="1"/>
</dbReference>
<dbReference type="Gene3D" id="1.10.1200.10">
    <property type="entry name" value="ACP-like"/>
    <property type="match status" value="1"/>
</dbReference>
<dbReference type="InterPro" id="IPR049551">
    <property type="entry name" value="PKS_DH_C"/>
</dbReference>
<evidence type="ECO:0000259" key="11">
    <source>
        <dbReference type="PROSITE" id="PS50075"/>
    </source>
</evidence>
<comment type="pathway">
    <text evidence="2">Antibiotic biosynthesis.</text>
</comment>
<name>A0ABN0W422_9ACTN</name>
<dbReference type="InterPro" id="IPR049900">
    <property type="entry name" value="PKS_mFAS_DH"/>
</dbReference>
<dbReference type="InterPro" id="IPR036736">
    <property type="entry name" value="ACP-like_sf"/>
</dbReference>
<keyword evidence="15" id="KW-1185">Reference proteome</keyword>
<dbReference type="Pfam" id="PF16197">
    <property type="entry name" value="KAsynt_C_assoc"/>
    <property type="match status" value="1"/>
</dbReference>
<evidence type="ECO:0000256" key="10">
    <source>
        <dbReference type="SAM" id="MobiDB-lite"/>
    </source>
</evidence>
<evidence type="ECO:0000259" key="12">
    <source>
        <dbReference type="PROSITE" id="PS52004"/>
    </source>
</evidence>
<dbReference type="Pfam" id="PF21089">
    <property type="entry name" value="PKS_DH_N"/>
    <property type="match status" value="1"/>
</dbReference>
<comment type="caution">
    <text evidence="9">Lacks conserved residue(s) required for the propagation of feature annotation.</text>
</comment>
<dbReference type="InterPro" id="IPR042104">
    <property type="entry name" value="PKS_dehydratase_sf"/>
</dbReference>
<dbReference type="Gene3D" id="3.10.129.110">
    <property type="entry name" value="Polyketide synthase dehydratase"/>
    <property type="match status" value="1"/>
</dbReference>
<evidence type="ECO:0000256" key="9">
    <source>
        <dbReference type="PROSITE-ProRule" id="PRU01363"/>
    </source>
</evidence>
<evidence type="ECO:0008006" key="16">
    <source>
        <dbReference type="Google" id="ProtNLM"/>
    </source>
</evidence>
<dbReference type="PANTHER" id="PTHR43775:SF51">
    <property type="entry name" value="INACTIVE PHENOLPHTHIOCEROL SYNTHESIS POLYKETIDE SYNTHASE TYPE I PKS1-RELATED"/>
    <property type="match status" value="1"/>
</dbReference>
<dbReference type="SUPFAM" id="SSF52151">
    <property type="entry name" value="FabD/lysophospholipase-like"/>
    <property type="match status" value="1"/>
</dbReference>
<dbReference type="PROSITE" id="PS00606">
    <property type="entry name" value="KS3_1"/>
    <property type="match status" value="1"/>
</dbReference>
<dbReference type="InterPro" id="IPR032821">
    <property type="entry name" value="PKS_assoc"/>
</dbReference>
<dbReference type="InterPro" id="IPR020807">
    <property type="entry name" value="PKS_DH"/>
</dbReference>
<feature type="domain" description="PKS/mFAS DH" evidence="13">
    <location>
        <begin position="930"/>
        <end position="1208"/>
    </location>
</feature>
<dbReference type="SUPFAM" id="SSF53901">
    <property type="entry name" value="Thiolase-like"/>
    <property type="match status" value="1"/>
</dbReference>
<dbReference type="PROSITE" id="PS50075">
    <property type="entry name" value="CARRIER"/>
    <property type="match status" value="1"/>
</dbReference>
<dbReference type="SMART" id="SM00826">
    <property type="entry name" value="PKS_DH"/>
    <property type="match status" value="1"/>
</dbReference>
<dbReference type="InterPro" id="IPR050091">
    <property type="entry name" value="PKS_NRPS_Biosynth_Enz"/>
</dbReference>
<dbReference type="InterPro" id="IPR015083">
    <property type="entry name" value="NorB/c/GfsB-D-like_docking"/>
</dbReference>
<dbReference type="SMART" id="SM00825">
    <property type="entry name" value="PKS_KS"/>
    <property type="match status" value="1"/>
</dbReference>
<dbReference type="SMART" id="SM00824">
    <property type="entry name" value="PKS_TE"/>
    <property type="match status" value="1"/>
</dbReference>
<dbReference type="PROSITE" id="PS52004">
    <property type="entry name" value="KS3_2"/>
    <property type="match status" value="1"/>
</dbReference>
<dbReference type="InterPro" id="IPR001031">
    <property type="entry name" value="Thioesterase"/>
</dbReference>
<dbReference type="Gene3D" id="3.40.50.1820">
    <property type="entry name" value="alpha/beta hydrolase"/>
    <property type="match status" value="1"/>
</dbReference>
<dbReference type="InterPro" id="IPR029058">
    <property type="entry name" value="AB_hydrolase_fold"/>
</dbReference>
<dbReference type="InterPro" id="IPR009081">
    <property type="entry name" value="PP-bd_ACP"/>
</dbReference>
<evidence type="ECO:0000256" key="1">
    <source>
        <dbReference type="ARBA" id="ARBA00001957"/>
    </source>
</evidence>
<dbReference type="Gene3D" id="3.40.47.10">
    <property type="match status" value="1"/>
</dbReference>
<keyword evidence="4" id="KW-0597">Phosphoprotein</keyword>
<feature type="domain" description="Carrier" evidence="11">
    <location>
        <begin position="1255"/>
        <end position="1330"/>
    </location>
</feature>
<dbReference type="Gene3D" id="3.30.70.3290">
    <property type="match status" value="1"/>
</dbReference>
<dbReference type="SUPFAM" id="SSF101173">
    <property type="entry name" value="Docking domain B of the erythromycin polyketide synthase (DEBS)"/>
    <property type="match status" value="1"/>
</dbReference>
<evidence type="ECO:0000256" key="6">
    <source>
        <dbReference type="ARBA" id="ARBA00023194"/>
    </source>
</evidence>
<dbReference type="Pfam" id="PF00550">
    <property type="entry name" value="PP-binding"/>
    <property type="match status" value="1"/>
</dbReference>
<dbReference type="PROSITE" id="PS00012">
    <property type="entry name" value="PHOSPHOPANTETHEINE"/>
    <property type="match status" value="1"/>
</dbReference>
<dbReference type="PANTHER" id="PTHR43775">
    <property type="entry name" value="FATTY ACID SYNTHASE"/>
    <property type="match status" value="1"/>
</dbReference>
<evidence type="ECO:0000256" key="4">
    <source>
        <dbReference type="ARBA" id="ARBA00022553"/>
    </source>
</evidence>
<evidence type="ECO:0000256" key="7">
    <source>
        <dbReference type="ARBA" id="ARBA00023268"/>
    </source>
</evidence>
<dbReference type="SMART" id="SM01294">
    <property type="entry name" value="PKS_PP_betabranch"/>
    <property type="match status" value="1"/>
</dbReference>
<evidence type="ECO:0000256" key="2">
    <source>
        <dbReference type="ARBA" id="ARBA00004792"/>
    </source>
</evidence>
<keyword evidence="7" id="KW-0511">Multifunctional enzyme</keyword>
<dbReference type="InterPro" id="IPR014030">
    <property type="entry name" value="Ketoacyl_synth_N"/>
</dbReference>
<dbReference type="SUPFAM" id="SSF55048">
    <property type="entry name" value="Probable ACP-binding domain of malonyl-CoA ACP transacylase"/>
    <property type="match status" value="1"/>
</dbReference>
<dbReference type="Pfam" id="PF02801">
    <property type="entry name" value="Ketoacyl-synt_C"/>
    <property type="match status" value="1"/>
</dbReference>
<dbReference type="Pfam" id="PF14765">
    <property type="entry name" value="PS-DH"/>
    <property type="match status" value="1"/>
</dbReference>
<dbReference type="InterPro" id="IPR001227">
    <property type="entry name" value="Ac_transferase_dom_sf"/>
</dbReference>
<dbReference type="Proteomes" id="UP001501867">
    <property type="component" value="Unassembled WGS sequence"/>
</dbReference>
<comment type="cofactor">
    <cofactor evidence="1">
        <name>pantetheine 4'-phosphate</name>
        <dbReference type="ChEBI" id="CHEBI:47942"/>
    </cofactor>
</comment>
<feature type="region of interest" description="Disordered" evidence="10">
    <location>
        <begin position="456"/>
        <end position="476"/>
    </location>
</feature>
<dbReference type="Pfam" id="PF00698">
    <property type="entry name" value="Acyl_transf_1"/>
    <property type="match status" value="1"/>
</dbReference>
<protein>
    <recommendedName>
        <fullName evidence="16">Polyketide synthase</fullName>
    </recommendedName>
</protein>
<dbReference type="InterPro" id="IPR020841">
    <property type="entry name" value="PKS_Beta-ketoAc_synthase_dom"/>
</dbReference>
<feature type="domain" description="Ketosynthase family 3 (KS3)" evidence="12">
    <location>
        <begin position="36"/>
        <end position="453"/>
    </location>
</feature>
<dbReference type="InterPro" id="IPR006162">
    <property type="entry name" value="Ppantetheine_attach_site"/>
</dbReference>
<comment type="caution">
    <text evidence="14">The sequence shown here is derived from an EMBL/GenBank/DDBJ whole genome shotgun (WGS) entry which is preliminary data.</text>
</comment>
<organism evidence="14 15">
    <name type="scientific">Streptomyces polychromogenes</name>
    <dbReference type="NCBI Taxonomy" id="67342"/>
    <lineage>
        <taxon>Bacteria</taxon>
        <taxon>Bacillati</taxon>
        <taxon>Actinomycetota</taxon>
        <taxon>Actinomycetes</taxon>
        <taxon>Kitasatosporales</taxon>
        <taxon>Streptomycetaceae</taxon>
        <taxon>Streptomyces</taxon>
    </lineage>
</organism>
<dbReference type="InterPro" id="IPR014043">
    <property type="entry name" value="Acyl_transferase_dom"/>
</dbReference>
<dbReference type="SMART" id="SM00827">
    <property type="entry name" value="PKS_AT"/>
    <property type="match status" value="1"/>
</dbReference>
<dbReference type="InterPro" id="IPR049552">
    <property type="entry name" value="PKS_DH_N"/>
</dbReference>
<dbReference type="SUPFAM" id="SSF53474">
    <property type="entry name" value="alpha/beta-Hydrolases"/>
    <property type="match status" value="1"/>
</dbReference>
<dbReference type="CDD" id="cd00833">
    <property type="entry name" value="PKS"/>
    <property type="match status" value="1"/>
</dbReference>
<evidence type="ECO:0000256" key="3">
    <source>
        <dbReference type="ARBA" id="ARBA00022450"/>
    </source>
</evidence>